<name>A0A9W4WX91_9GLOM</name>
<sequence length="218" mass="25322">SQFPFLHVLDAFKRVAKNYKANNDGKPPMLILDNISKLGQKNVKMIEDLQDLANSMLTSPVASLCLSVVKKQDLTDEEILTYLCKLNIEEKDANQLIKLLGDWIKDLKIYGYWIKEGMIRIHKIVFYSIENDFHQTQIMKGELNHAIGNVIVKELVKNEKIEYDEFIKLVNNKEIADKLIQANVFSYNLENNFVTFQSRTKEIFVKENLRGVFSYSKQ</sequence>
<organism evidence="1 2">
    <name type="scientific">Funneliformis geosporum</name>
    <dbReference type="NCBI Taxonomy" id="1117311"/>
    <lineage>
        <taxon>Eukaryota</taxon>
        <taxon>Fungi</taxon>
        <taxon>Fungi incertae sedis</taxon>
        <taxon>Mucoromycota</taxon>
        <taxon>Glomeromycotina</taxon>
        <taxon>Glomeromycetes</taxon>
        <taxon>Glomerales</taxon>
        <taxon>Glomeraceae</taxon>
        <taxon>Funneliformis</taxon>
    </lineage>
</organism>
<evidence type="ECO:0000313" key="1">
    <source>
        <dbReference type="EMBL" id="CAI2185923.1"/>
    </source>
</evidence>
<keyword evidence="2" id="KW-1185">Reference proteome</keyword>
<dbReference type="EMBL" id="CAMKVN010003922">
    <property type="protein sequence ID" value="CAI2185923.1"/>
    <property type="molecule type" value="Genomic_DNA"/>
</dbReference>
<proteinExistence type="predicted"/>
<feature type="non-terminal residue" evidence="1">
    <location>
        <position position="218"/>
    </location>
</feature>
<reference evidence="1" key="1">
    <citation type="submission" date="2022-08" db="EMBL/GenBank/DDBJ databases">
        <authorList>
            <person name="Kallberg Y."/>
            <person name="Tangrot J."/>
            <person name="Rosling A."/>
        </authorList>
    </citation>
    <scope>NUCLEOTIDE SEQUENCE</scope>
    <source>
        <strain evidence="1">Wild A</strain>
    </source>
</reference>
<dbReference type="AlphaFoldDB" id="A0A9W4WX91"/>
<accession>A0A9W4WX91</accession>
<dbReference type="Proteomes" id="UP001153678">
    <property type="component" value="Unassembled WGS sequence"/>
</dbReference>
<protein>
    <submittedName>
        <fullName evidence="1">19454_t:CDS:1</fullName>
    </submittedName>
</protein>
<dbReference type="OrthoDB" id="511599at2759"/>
<comment type="caution">
    <text evidence="1">The sequence shown here is derived from an EMBL/GenBank/DDBJ whole genome shotgun (WGS) entry which is preliminary data.</text>
</comment>
<gene>
    <name evidence="1" type="ORF">FWILDA_LOCUS12320</name>
</gene>
<evidence type="ECO:0000313" key="2">
    <source>
        <dbReference type="Proteomes" id="UP001153678"/>
    </source>
</evidence>